<dbReference type="Pfam" id="PF13407">
    <property type="entry name" value="Peripla_BP_4"/>
    <property type="match status" value="1"/>
</dbReference>
<reference evidence="6" key="1">
    <citation type="journal article" date="2014" name="Int. J. Syst. Evol. Microbiol.">
        <title>Complete genome sequence of Corynebacterium casei LMG S-19264T (=DSM 44701T), isolated from a smear-ripened cheese.</title>
        <authorList>
            <consortium name="US DOE Joint Genome Institute (JGI-PGF)"/>
            <person name="Walter F."/>
            <person name="Albersmeier A."/>
            <person name="Kalinowski J."/>
            <person name="Ruckert C."/>
        </authorList>
    </citation>
    <scope>NUCLEOTIDE SEQUENCE</scope>
    <source>
        <strain evidence="6">CGMCC 1.15371</strain>
    </source>
</reference>
<feature type="chain" id="PRO_5035188410" evidence="4">
    <location>
        <begin position="29"/>
        <end position="358"/>
    </location>
</feature>
<reference evidence="6" key="2">
    <citation type="submission" date="2020-09" db="EMBL/GenBank/DDBJ databases">
        <authorList>
            <person name="Sun Q."/>
            <person name="Zhou Y."/>
        </authorList>
    </citation>
    <scope>NUCLEOTIDE SEQUENCE</scope>
    <source>
        <strain evidence="6">CGMCC 1.15371</strain>
    </source>
</reference>
<comment type="caution">
    <text evidence="6">The sequence shown here is derived from an EMBL/GenBank/DDBJ whole genome shotgun (WGS) entry which is preliminary data.</text>
</comment>
<feature type="domain" description="Periplasmic binding protein" evidence="5">
    <location>
        <begin position="43"/>
        <end position="329"/>
    </location>
</feature>
<dbReference type="PROSITE" id="PS51257">
    <property type="entry name" value="PROKAR_LIPOPROTEIN"/>
    <property type="match status" value="1"/>
</dbReference>
<dbReference type="AlphaFoldDB" id="A0A8J2Y9T7"/>
<evidence type="ECO:0000313" key="6">
    <source>
        <dbReference type="EMBL" id="GGE27232.1"/>
    </source>
</evidence>
<comment type="similarity">
    <text evidence="2">Belongs to the bacterial solute-binding protein 2 family.</text>
</comment>
<dbReference type="Gene3D" id="3.40.50.2300">
    <property type="match status" value="2"/>
</dbReference>
<protein>
    <submittedName>
        <fullName evidence="6">ABC transporter substrate-binding protein</fullName>
    </submittedName>
</protein>
<evidence type="ECO:0000256" key="1">
    <source>
        <dbReference type="ARBA" id="ARBA00004196"/>
    </source>
</evidence>
<dbReference type="RefSeq" id="WP_188687953.1">
    <property type="nucleotide sequence ID" value="NZ_BMIR01000001.1"/>
</dbReference>
<evidence type="ECO:0000256" key="2">
    <source>
        <dbReference type="ARBA" id="ARBA00007639"/>
    </source>
</evidence>
<organism evidence="6 7">
    <name type="scientific">Pullulanibacillus camelliae</name>
    <dbReference type="NCBI Taxonomy" id="1707096"/>
    <lineage>
        <taxon>Bacteria</taxon>
        <taxon>Bacillati</taxon>
        <taxon>Bacillota</taxon>
        <taxon>Bacilli</taxon>
        <taxon>Bacillales</taxon>
        <taxon>Sporolactobacillaceae</taxon>
        <taxon>Pullulanibacillus</taxon>
    </lineage>
</organism>
<evidence type="ECO:0000313" key="7">
    <source>
        <dbReference type="Proteomes" id="UP000628775"/>
    </source>
</evidence>
<dbReference type="Proteomes" id="UP000628775">
    <property type="component" value="Unassembled WGS sequence"/>
</dbReference>
<dbReference type="GO" id="GO:0030246">
    <property type="term" value="F:carbohydrate binding"/>
    <property type="evidence" value="ECO:0007669"/>
    <property type="project" value="UniProtKB-ARBA"/>
</dbReference>
<keyword evidence="7" id="KW-1185">Reference proteome</keyword>
<accession>A0A8J2Y9T7</accession>
<evidence type="ECO:0000256" key="3">
    <source>
        <dbReference type="ARBA" id="ARBA00022729"/>
    </source>
</evidence>
<evidence type="ECO:0000256" key="4">
    <source>
        <dbReference type="SAM" id="SignalP"/>
    </source>
</evidence>
<dbReference type="PANTHER" id="PTHR46847">
    <property type="entry name" value="D-ALLOSE-BINDING PERIPLASMIC PROTEIN-RELATED"/>
    <property type="match status" value="1"/>
</dbReference>
<sequence length="358" mass="37601">MKKKGLFTLLLVLVMAMSLLVGCGSSNSASGNQSSSNKKQLKVGFAIKTQDSPYFVSLVKRVQKDCEAKGWKVTILDANSDTTKEAANMDTFVAQKMDLIFIDAIDPSSAVPEINKAADAGIPVIALDSGVDASAKTVTTVYSDNKENGRSVGLAYAKKMGDKAIKAVILSGAKGNVAGQERREGLFAGIIQGKTGVSEAKAWKAAASFDKTLTSKGKATDSAANFSVVGQGWGNWTEADGLKAGEDLITANPDLTTVLGENDQMLFGAMTALKNAGIKGVDLVAASDGAKRADDLIKKGQYFATGLNSPSKVADLGVKIGKEILVDGKDKTSYPKITLTDPVAVTKDNVDKYYDFGF</sequence>
<name>A0A8J2Y9T7_9BACL</name>
<comment type="subcellular location">
    <subcellularLocation>
        <location evidence="1">Cell envelope</location>
    </subcellularLocation>
</comment>
<proteinExistence type="inferred from homology"/>
<evidence type="ECO:0000259" key="5">
    <source>
        <dbReference type="Pfam" id="PF13407"/>
    </source>
</evidence>
<dbReference type="SUPFAM" id="SSF53822">
    <property type="entry name" value="Periplasmic binding protein-like I"/>
    <property type="match status" value="1"/>
</dbReference>
<dbReference type="EMBL" id="BMIR01000001">
    <property type="protein sequence ID" value="GGE27232.1"/>
    <property type="molecule type" value="Genomic_DNA"/>
</dbReference>
<keyword evidence="3 4" id="KW-0732">Signal</keyword>
<gene>
    <name evidence="6" type="ORF">GCM10011391_01970</name>
</gene>
<dbReference type="InterPro" id="IPR025997">
    <property type="entry name" value="SBP_2_dom"/>
</dbReference>
<feature type="signal peptide" evidence="4">
    <location>
        <begin position="1"/>
        <end position="28"/>
    </location>
</feature>
<dbReference type="PANTHER" id="PTHR46847:SF1">
    <property type="entry name" value="D-ALLOSE-BINDING PERIPLASMIC PROTEIN-RELATED"/>
    <property type="match status" value="1"/>
</dbReference>
<dbReference type="GO" id="GO:0030313">
    <property type="term" value="C:cell envelope"/>
    <property type="evidence" value="ECO:0007669"/>
    <property type="project" value="UniProtKB-SubCell"/>
</dbReference>
<dbReference type="InterPro" id="IPR028082">
    <property type="entry name" value="Peripla_BP_I"/>
</dbReference>